<dbReference type="PANTHER" id="PTHR34876:SF4">
    <property type="entry name" value="1,4-BETA-D-GLUCAN CELLOBIOHYDROLASE C-RELATED"/>
    <property type="match status" value="1"/>
</dbReference>
<dbReference type="PRINTS" id="PR00733">
    <property type="entry name" value="GLHYDRLASE6"/>
</dbReference>
<dbReference type="InterPro" id="IPR036434">
    <property type="entry name" value="Beta_cellobiohydrolase_sf"/>
</dbReference>
<dbReference type="SUPFAM" id="SSF51989">
    <property type="entry name" value="Glycosyl hydrolases family 6, cellulases"/>
    <property type="match status" value="1"/>
</dbReference>
<keyword evidence="3" id="KW-1185">Reference proteome</keyword>
<evidence type="ECO:0000256" key="1">
    <source>
        <dbReference type="SAM" id="MobiDB-lite"/>
    </source>
</evidence>
<dbReference type="RefSeq" id="XP_024580362.1">
    <property type="nucleotide sequence ID" value="XM_024730046.1"/>
</dbReference>
<feature type="region of interest" description="Disordered" evidence="1">
    <location>
        <begin position="307"/>
        <end position="331"/>
    </location>
</feature>
<dbReference type="GO" id="GO:0004553">
    <property type="term" value="F:hydrolase activity, hydrolyzing O-glycosyl compounds"/>
    <property type="evidence" value="ECO:0007669"/>
    <property type="project" value="InterPro"/>
</dbReference>
<evidence type="ECO:0000313" key="3">
    <source>
        <dbReference type="Proteomes" id="UP000054928"/>
    </source>
</evidence>
<dbReference type="GeneID" id="36409321"/>
<dbReference type="Pfam" id="PF01341">
    <property type="entry name" value="Glyco_hydro_6"/>
    <property type="match status" value="1"/>
</dbReference>
<organism evidence="2 3">
    <name type="scientific">Plasmopara halstedii</name>
    <name type="common">Downy mildew of sunflower</name>
    <dbReference type="NCBI Taxonomy" id="4781"/>
    <lineage>
        <taxon>Eukaryota</taxon>
        <taxon>Sar</taxon>
        <taxon>Stramenopiles</taxon>
        <taxon>Oomycota</taxon>
        <taxon>Peronosporomycetes</taxon>
        <taxon>Peronosporales</taxon>
        <taxon>Peronosporaceae</taxon>
        <taxon>Plasmopara</taxon>
    </lineage>
</organism>
<dbReference type="InterPro" id="IPR016288">
    <property type="entry name" value="Beta_cellobiohydrolase"/>
</dbReference>
<sequence>MVYQASLFGIMSSSSLVIAMLSYVVFSFPLVFAEDLCSVVPYSYTQAITAYPELSTALKTCPADTRLSIVVYGIPQKDCSGGFSTAGSVSSTSSYKAFLKDLTDAIGTRKVLYVVEPDAVGLLTEENGCGVSAGYLANLKVAVSALSVNPNAHLYLDVGYWMLAYTNLAAKVAAAMIDIKRSGRVKGITINTSNYRSNDECARYCTNFQTAVGSTEMSCIVDTSRNYNGSPTNDWCNIPTAGVGKPPTSSTGYSNLDYYMWIKPPGESDGYCWGGQSAGSFFYGGFKLLWDQGYFVRELGMPKIGETATPVPTATTPAPVQHTKAPTTTAPFTSPPTWSYAPAACQVRKRFF</sequence>
<dbReference type="Gene3D" id="3.20.20.40">
    <property type="entry name" value="1, 4-beta cellobiohydrolase"/>
    <property type="match status" value="1"/>
</dbReference>
<dbReference type="OMA" id="LTENAYH"/>
<name>A0A0P1ARS0_PLAHL</name>
<dbReference type="EMBL" id="CCYD01000810">
    <property type="protein sequence ID" value="CEG43993.1"/>
    <property type="molecule type" value="Genomic_DNA"/>
</dbReference>
<protein>
    <submittedName>
        <fullName evidence="2">Glycosyl hydrolase family 6 protein</fullName>
    </submittedName>
</protein>
<reference evidence="3" key="1">
    <citation type="submission" date="2014-09" db="EMBL/GenBank/DDBJ databases">
        <authorList>
            <person name="Sharma Rahul"/>
            <person name="Thines Marco"/>
        </authorList>
    </citation>
    <scope>NUCLEOTIDE SEQUENCE [LARGE SCALE GENOMIC DNA]</scope>
</reference>
<dbReference type="Proteomes" id="UP000054928">
    <property type="component" value="Unassembled WGS sequence"/>
</dbReference>
<dbReference type="PANTHER" id="PTHR34876">
    <property type="match status" value="1"/>
</dbReference>
<dbReference type="OrthoDB" id="64893at2759"/>
<evidence type="ECO:0000313" key="2">
    <source>
        <dbReference type="EMBL" id="CEG43993.1"/>
    </source>
</evidence>
<proteinExistence type="predicted"/>
<dbReference type="STRING" id="4781.A0A0P1ARS0"/>
<keyword evidence="2" id="KW-0378">Hydrolase</keyword>
<dbReference type="GO" id="GO:0030245">
    <property type="term" value="P:cellulose catabolic process"/>
    <property type="evidence" value="ECO:0007669"/>
    <property type="project" value="InterPro"/>
</dbReference>
<accession>A0A0P1ARS0</accession>
<dbReference type="AlphaFoldDB" id="A0A0P1ARS0"/>